<dbReference type="InterPro" id="IPR008055">
    <property type="entry name" value="NeurotensiN"/>
</dbReference>
<feature type="signal peptide" evidence="13">
    <location>
        <begin position="1"/>
        <end position="23"/>
    </location>
</feature>
<dbReference type="PRINTS" id="PR01668">
    <property type="entry name" value="NEUROTENSIN"/>
</dbReference>
<evidence type="ECO:0000313" key="14">
    <source>
        <dbReference type="EMBL" id="KAL2094164.1"/>
    </source>
</evidence>
<organism evidence="14 15">
    <name type="scientific">Coilia grayii</name>
    <name type="common">Gray's grenadier anchovy</name>
    <dbReference type="NCBI Taxonomy" id="363190"/>
    <lineage>
        <taxon>Eukaryota</taxon>
        <taxon>Metazoa</taxon>
        <taxon>Chordata</taxon>
        <taxon>Craniata</taxon>
        <taxon>Vertebrata</taxon>
        <taxon>Euteleostomi</taxon>
        <taxon>Actinopterygii</taxon>
        <taxon>Neopterygii</taxon>
        <taxon>Teleostei</taxon>
        <taxon>Clupei</taxon>
        <taxon>Clupeiformes</taxon>
        <taxon>Clupeoidei</taxon>
        <taxon>Engraulidae</taxon>
        <taxon>Coilinae</taxon>
        <taxon>Coilia</taxon>
    </lineage>
</organism>
<comment type="similarity">
    <text evidence="3">Belongs to the neurotensin family.</text>
</comment>
<evidence type="ECO:0000256" key="5">
    <source>
        <dbReference type="ARBA" id="ARBA00022525"/>
    </source>
</evidence>
<evidence type="ECO:0000256" key="3">
    <source>
        <dbReference type="ARBA" id="ARBA00009827"/>
    </source>
</evidence>
<proteinExistence type="inferred from homology"/>
<evidence type="ECO:0000256" key="1">
    <source>
        <dbReference type="ARBA" id="ARBA00004398"/>
    </source>
</evidence>
<evidence type="ECO:0000256" key="8">
    <source>
        <dbReference type="ARBA" id="ARBA00022858"/>
    </source>
</evidence>
<dbReference type="GO" id="GO:0005576">
    <property type="term" value="C:extracellular region"/>
    <property type="evidence" value="ECO:0007669"/>
    <property type="project" value="UniProtKB-SubCell"/>
</dbReference>
<comment type="subunit">
    <text evidence="11">Interacts with NTSR1. Interacts with SORT1. Interacts with SORL1.</text>
</comment>
<dbReference type="GO" id="GO:0030133">
    <property type="term" value="C:transport vesicle"/>
    <property type="evidence" value="ECO:0007669"/>
    <property type="project" value="UniProtKB-SubCell"/>
</dbReference>
<evidence type="ECO:0000256" key="12">
    <source>
        <dbReference type="SAM" id="MobiDB-lite"/>
    </source>
</evidence>
<evidence type="ECO:0000256" key="4">
    <source>
        <dbReference type="ARBA" id="ARBA00016213"/>
    </source>
</evidence>
<evidence type="ECO:0000256" key="10">
    <source>
        <dbReference type="ARBA" id="ARBA00025449"/>
    </source>
</evidence>
<keyword evidence="15" id="KW-1185">Reference proteome</keyword>
<evidence type="ECO:0000256" key="6">
    <source>
        <dbReference type="ARBA" id="ARBA00022685"/>
    </source>
</evidence>
<dbReference type="Pfam" id="PF07421">
    <property type="entry name" value="Pro-NT_NN"/>
    <property type="match status" value="1"/>
</dbReference>
<evidence type="ECO:0000313" key="15">
    <source>
        <dbReference type="Proteomes" id="UP001591681"/>
    </source>
</evidence>
<sequence>MVHKMRLQIAFAVLLVFMTDALGTDVDQEKHTLEEELLSNFFTSKLKQSKHSAPLWRMTLLKVCAVLDSLEEVWQPESDRPMEDEDEDYRFRPPPVSQSADELYTLQSLCKVLQPREVQDVADYPELEQSRDSLLKRKSPYILKRQAHSSKQARRPYILKRSSLLY</sequence>
<evidence type="ECO:0000256" key="9">
    <source>
        <dbReference type="ARBA" id="ARBA00023329"/>
    </source>
</evidence>
<reference evidence="14 15" key="1">
    <citation type="submission" date="2024-09" db="EMBL/GenBank/DDBJ databases">
        <title>A chromosome-level genome assembly of Gray's grenadier anchovy, Coilia grayii.</title>
        <authorList>
            <person name="Fu Z."/>
        </authorList>
    </citation>
    <scope>NUCLEOTIDE SEQUENCE [LARGE SCALE GENOMIC DNA]</scope>
    <source>
        <strain evidence="14">G4</strain>
        <tissue evidence="14">Muscle</tissue>
    </source>
</reference>
<name>A0ABD1K4X1_9TELE</name>
<dbReference type="AlphaFoldDB" id="A0ABD1K4X1"/>
<feature type="region of interest" description="Disordered" evidence="12">
    <location>
        <begin position="76"/>
        <end position="96"/>
    </location>
</feature>
<keyword evidence="6" id="KW-0165">Cleavage on pair of basic residues</keyword>
<keyword evidence="5" id="KW-0964">Secreted</keyword>
<keyword evidence="7 13" id="KW-0732">Signal</keyword>
<evidence type="ECO:0000256" key="2">
    <source>
        <dbReference type="ARBA" id="ARBA00004613"/>
    </source>
</evidence>
<accession>A0ABD1K4X1</accession>
<keyword evidence="9" id="KW-0968">Cytoplasmic vesicle</keyword>
<comment type="function">
    <text evidence="10">Neurotensin may play an endocrine or paracrine role in the regulation of fat metabolism. It causes contraction of smooth muscle.</text>
</comment>
<comment type="caution">
    <text evidence="14">The sequence shown here is derived from an EMBL/GenBank/DDBJ whole genome shotgun (WGS) entry which is preliminary data.</text>
</comment>
<dbReference type="GO" id="GO:0097746">
    <property type="term" value="P:blood vessel diameter maintenance"/>
    <property type="evidence" value="ECO:0007669"/>
    <property type="project" value="UniProtKB-KW"/>
</dbReference>
<evidence type="ECO:0000256" key="11">
    <source>
        <dbReference type="ARBA" id="ARBA00046937"/>
    </source>
</evidence>
<keyword evidence="8" id="KW-0838">Vasoactive</keyword>
<comment type="subcellular location">
    <subcellularLocation>
        <location evidence="1">Cytoplasmic vesicle</location>
        <location evidence="1">Secretory vesicle</location>
    </subcellularLocation>
    <subcellularLocation>
        <location evidence="2">Secreted</location>
    </subcellularLocation>
</comment>
<evidence type="ECO:0000256" key="7">
    <source>
        <dbReference type="ARBA" id="ARBA00022729"/>
    </source>
</evidence>
<evidence type="ECO:0000256" key="13">
    <source>
        <dbReference type="SAM" id="SignalP"/>
    </source>
</evidence>
<dbReference type="PANTHER" id="PTHR15356:SF0">
    <property type="entry name" value="NEUROTENSIN_NEUROMEDIN N"/>
    <property type="match status" value="1"/>
</dbReference>
<protein>
    <recommendedName>
        <fullName evidence="4">Neurotensin/neuromedin N</fullName>
    </recommendedName>
</protein>
<dbReference type="EMBL" id="JBHFQA010000009">
    <property type="protein sequence ID" value="KAL2094164.1"/>
    <property type="molecule type" value="Genomic_DNA"/>
</dbReference>
<feature type="chain" id="PRO_5044777009" description="Neurotensin/neuromedin N" evidence="13">
    <location>
        <begin position="24"/>
        <end position="166"/>
    </location>
</feature>
<dbReference type="PANTHER" id="PTHR15356">
    <property type="entry name" value="NEUROTENSIN/NEUROMEDIN N"/>
    <property type="match status" value="1"/>
</dbReference>
<dbReference type="Proteomes" id="UP001591681">
    <property type="component" value="Unassembled WGS sequence"/>
</dbReference>
<gene>
    <name evidence="14" type="ORF">ACEWY4_011476</name>
</gene>